<gene>
    <name evidence="1" type="ORF">METZ01_LOCUS424395</name>
</gene>
<evidence type="ECO:0000313" key="1">
    <source>
        <dbReference type="EMBL" id="SVD71541.1"/>
    </source>
</evidence>
<sequence length="129" mass="14723">MALTEAQRFVLGKVRSSVKYSVGNKTDIPKILLIKLGAVGELVLASPFFDQLREHFPHSEIVLVVGRSSFSVVEHNPNISRFILADDIDLYCGGLIRRSLEFFRLIFKLHREEFDLSFVLERAMPFSLL</sequence>
<dbReference type="PANTHER" id="PTHR30160:SF1">
    <property type="entry name" value="LIPOPOLYSACCHARIDE 1,2-N-ACETYLGLUCOSAMINETRANSFERASE-RELATED"/>
    <property type="match status" value="1"/>
</dbReference>
<proteinExistence type="predicted"/>
<dbReference type="InterPro" id="IPR051199">
    <property type="entry name" value="LPS_LOS_Heptosyltrfase"/>
</dbReference>
<accession>A0A382XM52</accession>
<protein>
    <recommendedName>
        <fullName evidence="2">Glycosyltransferase family 9 protein</fullName>
    </recommendedName>
</protein>
<feature type="non-terminal residue" evidence="1">
    <location>
        <position position="1"/>
    </location>
</feature>
<dbReference type="AlphaFoldDB" id="A0A382XM52"/>
<dbReference type="GO" id="GO:0005829">
    <property type="term" value="C:cytosol"/>
    <property type="evidence" value="ECO:0007669"/>
    <property type="project" value="TreeGrafter"/>
</dbReference>
<name>A0A382XM52_9ZZZZ</name>
<dbReference type="EMBL" id="UINC01168486">
    <property type="protein sequence ID" value="SVD71541.1"/>
    <property type="molecule type" value="Genomic_DNA"/>
</dbReference>
<dbReference type="PANTHER" id="PTHR30160">
    <property type="entry name" value="TETRAACYLDISACCHARIDE 4'-KINASE-RELATED"/>
    <property type="match status" value="1"/>
</dbReference>
<feature type="non-terminal residue" evidence="1">
    <location>
        <position position="129"/>
    </location>
</feature>
<dbReference type="GO" id="GO:0008713">
    <property type="term" value="F:ADP-heptose-lipopolysaccharide heptosyltransferase activity"/>
    <property type="evidence" value="ECO:0007669"/>
    <property type="project" value="TreeGrafter"/>
</dbReference>
<organism evidence="1">
    <name type="scientific">marine metagenome</name>
    <dbReference type="NCBI Taxonomy" id="408172"/>
    <lineage>
        <taxon>unclassified sequences</taxon>
        <taxon>metagenomes</taxon>
        <taxon>ecological metagenomes</taxon>
    </lineage>
</organism>
<dbReference type="SUPFAM" id="SSF53756">
    <property type="entry name" value="UDP-Glycosyltransferase/glycogen phosphorylase"/>
    <property type="match status" value="1"/>
</dbReference>
<dbReference type="Gene3D" id="3.40.50.2000">
    <property type="entry name" value="Glycogen Phosphorylase B"/>
    <property type="match status" value="1"/>
</dbReference>
<evidence type="ECO:0008006" key="2">
    <source>
        <dbReference type="Google" id="ProtNLM"/>
    </source>
</evidence>
<reference evidence="1" key="1">
    <citation type="submission" date="2018-05" db="EMBL/GenBank/DDBJ databases">
        <authorList>
            <person name="Lanie J.A."/>
            <person name="Ng W.-L."/>
            <person name="Kazmierczak K.M."/>
            <person name="Andrzejewski T.M."/>
            <person name="Davidsen T.M."/>
            <person name="Wayne K.J."/>
            <person name="Tettelin H."/>
            <person name="Glass J.I."/>
            <person name="Rusch D."/>
            <person name="Podicherti R."/>
            <person name="Tsui H.-C.T."/>
            <person name="Winkler M.E."/>
        </authorList>
    </citation>
    <scope>NUCLEOTIDE SEQUENCE</scope>
</reference>
<dbReference type="GO" id="GO:0009244">
    <property type="term" value="P:lipopolysaccharide core region biosynthetic process"/>
    <property type="evidence" value="ECO:0007669"/>
    <property type="project" value="TreeGrafter"/>
</dbReference>